<keyword evidence="3" id="KW-1185">Reference proteome</keyword>
<sequence length="55" mass="6429">MDYPNGDSPFDSPSTHYRTAKILVLYPMFFVLRIKRLESLGMDAQRGSEEVETRY</sequence>
<evidence type="ECO:0000256" key="1">
    <source>
        <dbReference type="SAM" id="Phobius"/>
    </source>
</evidence>
<feature type="transmembrane region" description="Helical" evidence="1">
    <location>
        <begin position="15"/>
        <end position="32"/>
    </location>
</feature>
<evidence type="ECO:0000313" key="3">
    <source>
        <dbReference type="Proteomes" id="UP000248405"/>
    </source>
</evidence>
<organism evidence="2 3">
    <name type="scientific">Aspergillus vadensis (strain CBS 113365 / IMI 142717 / IBT 24658)</name>
    <dbReference type="NCBI Taxonomy" id="1448311"/>
    <lineage>
        <taxon>Eukaryota</taxon>
        <taxon>Fungi</taxon>
        <taxon>Dikarya</taxon>
        <taxon>Ascomycota</taxon>
        <taxon>Pezizomycotina</taxon>
        <taxon>Eurotiomycetes</taxon>
        <taxon>Eurotiomycetidae</taxon>
        <taxon>Eurotiales</taxon>
        <taxon>Aspergillaceae</taxon>
        <taxon>Aspergillus</taxon>
        <taxon>Aspergillus subgen. Circumdati</taxon>
    </lineage>
</organism>
<accession>A0A319B9W9</accession>
<protein>
    <submittedName>
        <fullName evidence="2">Uncharacterized protein</fullName>
    </submittedName>
</protein>
<keyword evidence="1" id="KW-0812">Transmembrane</keyword>
<dbReference type="Proteomes" id="UP000248405">
    <property type="component" value="Unassembled WGS sequence"/>
</dbReference>
<keyword evidence="1" id="KW-0472">Membrane</keyword>
<keyword evidence="1" id="KW-1133">Transmembrane helix</keyword>
<reference evidence="2" key="1">
    <citation type="submission" date="2016-12" db="EMBL/GenBank/DDBJ databases">
        <title>The genomes of Aspergillus section Nigri reveals drivers in fungal speciation.</title>
        <authorList>
            <consortium name="DOE Joint Genome Institute"/>
            <person name="Vesth T.C."/>
            <person name="Nybo J."/>
            <person name="Theobald S."/>
            <person name="Brandl J."/>
            <person name="Frisvad J.C."/>
            <person name="Nielsen K.F."/>
            <person name="Lyhne E.K."/>
            <person name="Kogle M.E."/>
            <person name="Kuo A."/>
            <person name="Riley R."/>
            <person name="Clum A."/>
            <person name="Nolan M."/>
            <person name="Lipzen A."/>
            <person name="Salamov A."/>
            <person name="Henrissat B."/>
            <person name="Wiebenga A."/>
            <person name="De Vries R.P."/>
            <person name="Grigoriev I.V."/>
            <person name="Mortensen U.H."/>
            <person name="Andersen M.R."/>
            <person name="Baker S.E."/>
        </authorList>
    </citation>
    <scope>NUCLEOTIDE SEQUENCE [LARGE SCALE GENOMIC DNA]</scope>
    <source>
        <strain evidence="2">CBS 113365</strain>
    </source>
</reference>
<gene>
    <name evidence="2" type="ORF">BO88DRAFT_406164</name>
</gene>
<dbReference type="AlphaFoldDB" id="A0A319B9W9"/>
<dbReference type="GeneID" id="37211679"/>
<dbReference type="RefSeq" id="XP_025561064.1">
    <property type="nucleotide sequence ID" value="XM_025707087.1"/>
</dbReference>
<dbReference type="EMBL" id="KZ821630">
    <property type="protein sequence ID" value="PYH67270.1"/>
    <property type="molecule type" value="Genomic_DNA"/>
</dbReference>
<evidence type="ECO:0000313" key="2">
    <source>
        <dbReference type="EMBL" id="PYH67270.1"/>
    </source>
</evidence>
<proteinExistence type="predicted"/>
<name>A0A319B9W9_ASPVC</name>